<dbReference type="SUPFAM" id="SSF53098">
    <property type="entry name" value="Ribonuclease H-like"/>
    <property type="match status" value="1"/>
</dbReference>
<gene>
    <name evidence="9" type="ORF">RJ639_033318</name>
</gene>
<dbReference type="Gene3D" id="3.30.420.10">
    <property type="entry name" value="Ribonuclease H-like superfamily/Ribonuclease H"/>
    <property type="match status" value="1"/>
</dbReference>
<proteinExistence type="predicted"/>
<evidence type="ECO:0000256" key="6">
    <source>
        <dbReference type="ARBA" id="ARBA00022918"/>
    </source>
</evidence>
<comment type="caution">
    <text evidence="9">The sequence shown here is derived from an EMBL/GenBank/DDBJ whole genome shotgun (WGS) entry which is preliminary data.</text>
</comment>
<dbReference type="EMBL" id="JAVXUP010000199">
    <property type="protein sequence ID" value="KAK3034462.1"/>
    <property type="molecule type" value="Genomic_DNA"/>
</dbReference>
<dbReference type="InterPro" id="IPR036397">
    <property type="entry name" value="RNaseH_sf"/>
</dbReference>
<feature type="domain" description="Reverse transcriptase RNase H-like" evidence="8">
    <location>
        <begin position="1"/>
        <end position="47"/>
    </location>
</feature>
<dbReference type="GO" id="GO:0004523">
    <property type="term" value="F:RNA-DNA hybrid ribonuclease activity"/>
    <property type="evidence" value="ECO:0007669"/>
    <property type="project" value="InterPro"/>
</dbReference>
<evidence type="ECO:0000256" key="5">
    <source>
        <dbReference type="ARBA" id="ARBA00022801"/>
    </source>
</evidence>
<dbReference type="CDD" id="cd09279">
    <property type="entry name" value="RNase_HI_like"/>
    <property type="match status" value="1"/>
</dbReference>
<dbReference type="InterPro" id="IPR002156">
    <property type="entry name" value="RNaseH_domain"/>
</dbReference>
<dbReference type="GO" id="GO:0003676">
    <property type="term" value="F:nucleic acid binding"/>
    <property type="evidence" value="ECO:0007669"/>
    <property type="project" value="InterPro"/>
</dbReference>
<organism evidence="9 10">
    <name type="scientific">Escallonia herrerae</name>
    <dbReference type="NCBI Taxonomy" id="1293975"/>
    <lineage>
        <taxon>Eukaryota</taxon>
        <taxon>Viridiplantae</taxon>
        <taxon>Streptophyta</taxon>
        <taxon>Embryophyta</taxon>
        <taxon>Tracheophyta</taxon>
        <taxon>Spermatophyta</taxon>
        <taxon>Magnoliopsida</taxon>
        <taxon>eudicotyledons</taxon>
        <taxon>Gunneridae</taxon>
        <taxon>Pentapetalae</taxon>
        <taxon>asterids</taxon>
        <taxon>campanulids</taxon>
        <taxon>Escalloniales</taxon>
        <taxon>Escalloniaceae</taxon>
        <taxon>Escallonia</taxon>
    </lineage>
</organism>
<dbReference type="Pfam" id="PF17917">
    <property type="entry name" value="RT_RNaseH"/>
    <property type="match status" value="1"/>
</dbReference>
<reference evidence="9" key="1">
    <citation type="submission" date="2022-12" db="EMBL/GenBank/DDBJ databases">
        <title>Draft genome assemblies for two species of Escallonia (Escalloniales).</title>
        <authorList>
            <person name="Chanderbali A."/>
            <person name="Dervinis C."/>
            <person name="Anghel I."/>
            <person name="Soltis D."/>
            <person name="Soltis P."/>
            <person name="Zapata F."/>
        </authorList>
    </citation>
    <scope>NUCLEOTIDE SEQUENCE</scope>
    <source>
        <strain evidence="9">UCBG64.0493</strain>
        <tissue evidence="9">Leaf</tissue>
    </source>
</reference>
<keyword evidence="2" id="KW-0548">Nucleotidyltransferase</keyword>
<dbReference type="InterPro" id="IPR012337">
    <property type="entry name" value="RNaseH-like_sf"/>
</dbReference>
<dbReference type="AlphaFoldDB" id="A0AA88WVI6"/>
<evidence type="ECO:0000313" key="10">
    <source>
        <dbReference type="Proteomes" id="UP001188597"/>
    </source>
</evidence>
<feature type="domain" description="RNase H type-1" evidence="7">
    <location>
        <begin position="74"/>
        <end position="167"/>
    </location>
</feature>
<dbReference type="Proteomes" id="UP001188597">
    <property type="component" value="Unassembled WGS sequence"/>
</dbReference>
<keyword evidence="3" id="KW-0540">Nuclease</keyword>
<keyword evidence="4" id="KW-0255">Endonuclease</keyword>
<keyword evidence="10" id="KW-1185">Reference proteome</keyword>
<sequence length="168" mass="19175">MIMYTAAMDTSLGALLAQHNDQRKENALYYLSRTLVGAELRYMTMEKTKIKKGWDMHFDGASRSPDSKKQNDPKNNQSSIGIVFVRPEGGIILHSFSLMEGCSNNEVEYEAIITELKLSLEVSIDDLTIYGDSELLIKQLKGEYQIRKPNLLPYYERANYILANFPKL</sequence>
<protein>
    <recommendedName>
        <fullName evidence="11">RNase H type-1 domain-containing protein</fullName>
    </recommendedName>
</protein>
<evidence type="ECO:0000256" key="3">
    <source>
        <dbReference type="ARBA" id="ARBA00022722"/>
    </source>
</evidence>
<name>A0AA88WVI6_9ASTE</name>
<keyword evidence="5" id="KW-0378">Hydrolase</keyword>
<evidence type="ECO:0000259" key="8">
    <source>
        <dbReference type="Pfam" id="PF17917"/>
    </source>
</evidence>
<evidence type="ECO:0000259" key="7">
    <source>
        <dbReference type="Pfam" id="PF13456"/>
    </source>
</evidence>
<evidence type="ECO:0000313" key="9">
    <source>
        <dbReference type="EMBL" id="KAK3034462.1"/>
    </source>
</evidence>
<dbReference type="InterPro" id="IPR041373">
    <property type="entry name" value="RT_RNaseH"/>
</dbReference>
<dbReference type="Pfam" id="PF13456">
    <property type="entry name" value="RVT_3"/>
    <property type="match status" value="1"/>
</dbReference>
<accession>A0AA88WVI6</accession>
<dbReference type="PANTHER" id="PTHR48475">
    <property type="entry name" value="RIBONUCLEASE H"/>
    <property type="match status" value="1"/>
</dbReference>
<evidence type="ECO:0008006" key="11">
    <source>
        <dbReference type="Google" id="ProtNLM"/>
    </source>
</evidence>
<evidence type="ECO:0000256" key="1">
    <source>
        <dbReference type="ARBA" id="ARBA00022679"/>
    </source>
</evidence>
<dbReference type="PANTHER" id="PTHR48475:SF1">
    <property type="entry name" value="RNASE H TYPE-1 DOMAIN-CONTAINING PROTEIN"/>
    <property type="match status" value="1"/>
</dbReference>
<evidence type="ECO:0000256" key="2">
    <source>
        <dbReference type="ARBA" id="ARBA00022695"/>
    </source>
</evidence>
<dbReference type="GO" id="GO:0003964">
    <property type="term" value="F:RNA-directed DNA polymerase activity"/>
    <property type="evidence" value="ECO:0007669"/>
    <property type="project" value="UniProtKB-KW"/>
</dbReference>
<evidence type="ECO:0000256" key="4">
    <source>
        <dbReference type="ARBA" id="ARBA00022759"/>
    </source>
</evidence>
<keyword evidence="6" id="KW-0695">RNA-directed DNA polymerase</keyword>
<keyword evidence="1" id="KW-0808">Transferase</keyword>